<protein>
    <recommendedName>
        <fullName evidence="5">DUF1232 domain-containing protein</fullName>
    </recommendedName>
</protein>
<dbReference type="KEGG" id="dti:Desti_3916"/>
<feature type="domain" description="DUF1232" evidence="5">
    <location>
        <begin position="57"/>
        <end position="91"/>
    </location>
</feature>
<evidence type="ECO:0000256" key="4">
    <source>
        <dbReference type="ARBA" id="ARBA00023136"/>
    </source>
</evidence>
<dbReference type="HOGENOM" id="CLU_2154323_0_0_7"/>
<keyword evidence="7" id="KW-1185">Reference proteome</keyword>
<evidence type="ECO:0000313" key="6">
    <source>
        <dbReference type="EMBL" id="AFM26558.1"/>
    </source>
</evidence>
<name>I4CAG7_DESTA</name>
<evidence type="ECO:0000256" key="3">
    <source>
        <dbReference type="ARBA" id="ARBA00022989"/>
    </source>
</evidence>
<evidence type="ECO:0000256" key="1">
    <source>
        <dbReference type="ARBA" id="ARBA00004127"/>
    </source>
</evidence>
<dbReference type="eggNOG" id="COG3339">
    <property type="taxonomic scope" value="Bacteria"/>
</dbReference>
<evidence type="ECO:0000313" key="7">
    <source>
        <dbReference type="Proteomes" id="UP000006055"/>
    </source>
</evidence>
<dbReference type="OrthoDB" id="9804184at2"/>
<dbReference type="Proteomes" id="UP000006055">
    <property type="component" value="Chromosome"/>
</dbReference>
<comment type="subcellular location">
    <subcellularLocation>
        <location evidence="1">Endomembrane system</location>
        <topology evidence="1">Multi-pass membrane protein</topology>
    </subcellularLocation>
</comment>
<dbReference type="Pfam" id="PF06803">
    <property type="entry name" value="DUF1232"/>
    <property type="match status" value="1"/>
</dbReference>
<dbReference type="GO" id="GO:0012505">
    <property type="term" value="C:endomembrane system"/>
    <property type="evidence" value="ECO:0007669"/>
    <property type="project" value="UniProtKB-SubCell"/>
</dbReference>
<keyword evidence="2" id="KW-0812">Transmembrane</keyword>
<evidence type="ECO:0000259" key="5">
    <source>
        <dbReference type="Pfam" id="PF06803"/>
    </source>
</evidence>
<dbReference type="EMBL" id="CP003360">
    <property type="protein sequence ID" value="AFM26558.1"/>
    <property type="molecule type" value="Genomic_DNA"/>
</dbReference>
<dbReference type="InterPro" id="IPR010652">
    <property type="entry name" value="DUF1232"/>
</dbReference>
<evidence type="ECO:0000256" key="2">
    <source>
        <dbReference type="ARBA" id="ARBA00022692"/>
    </source>
</evidence>
<accession>I4CAG7</accession>
<keyword evidence="4" id="KW-0472">Membrane</keyword>
<gene>
    <name evidence="6" type="ordered locus">Desti_3916</name>
</gene>
<reference evidence="7" key="1">
    <citation type="submission" date="2012-06" db="EMBL/GenBank/DDBJ databases">
        <title>Complete sequence of chromosome of Desulfomonile tiedjei DSM 6799.</title>
        <authorList>
            <person name="Lucas S."/>
            <person name="Copeland A."/>
            <person name="Lapidus A."/>
            <person name="Glavina del Rio T."/>
            <person name="Dalin E."/>
            <person name="Tice H."/>
            <person name="Bruce D."/>
            <person name="Goodwin L."/>
            <person name="Pitluck S."/>
            <person name="Peters L."/>
            <person name="Ovchinnikova G."/>
            <person name="Zeytun A."/>
            <person name="Lu M."/>
            <person name="Kyrpides N."/>
            <person name="Mavromatis K."/>
            <person name="Ivanova N."/>
            <person name="Brettin T."/>
            <person name="Detter J.C."/>
            <person name="Han C."/>
            <person name="Larimer F."/>
            <person name="Land M."/>
            <person name="Hauser L."/>
            <person name="Markowitz V."/>
            <person name="Cheng J.-F."/>
            <person name="Hugenholtz P."/>
            <person name="Woyke T."/>
            <person name="Wu D."/>
            <person name="Spring S."/>
            <person name="Schroeder M."/>
            <person name="Brambilla E."/>
            <person name="Klenk H.-P."/>
            <person name="Eisen J.A."/>
        </authorList>
    </citation>
    <scope>NUCLEOTIDE SEQUENCE [LARGE SCALE GENOMIC DNA]</scope>
    <source>
        <strain evidence="7">ATCC 49306 / DSM 6799 / DCB-1</strain>
    </source>
</reference>
<proteinExistence type="predicted"/>
<dbReference type="AlphaFoldDB" id="I4CAG7"/>
<dbReference type="RefSeq" id="WP_014811684.1">
    <property type="nucleotide sequence ID" value="NC_018025.1"/>
</dbReference>
<sequence length="111" mass="12471">MKVLTFIFARLIQKGRYARALALLPLLWKTSLRELGSGILRVLQFLVSGRAGLKEFAALFAGILYIFLPTDFLPDFIPGVGWLDDAAIFTLLTGYLYKKANDFREKQKSAA</sequence>
<organism evidence="6 7">
    <name type="scientific">Desulfomonile tiedjei (strain ATCC 49306 / DSM 6799 / DCB-1)</name>
    <dbReference type="NCBI Taxonomy" id="706587"/>
    <lineage>
        <taxon>Bacteria</taxon>
        <taxon>Pseudomonadati</taxon>
        <taxon>Thermodesulfobacteriota</taxon>
        <taxon>Desulfomonilia</taxon>
        <taxon>Desulfomonilales</taxon>
        <taxon>Desulfomonilaceae</taxon>
        <taxon>Desulfomonile</taxon>
    </lineage>
</organism>
<keyword evidence="3" id="KW-1133">Transmembrane helix</keyword>